<accession>A0A6N4WDF0</accession>
<keyword evidence="1" id="KW-0812">Transmembrane</keyword>
<evidence type="ECO:0000313" key="2">
    <source>
        <dbReference type="EMBL" id="BBZ80056.1"/>
    </source>
</evidence>
<evidence type="ECO:0008006" key="4">
    <source>
        <dbReference type="Google" id="ProtNLM"/>
    </source>
</evidence>
<name>A0A6N4WDF0_9MYCO</name>
<evidence type="ECO:0000256" key="1">
    <source>
        <dbReference type="SAM" id="Phobius"/>
    </source>
</evidence>
<protein>
    <recommendedName>
        <fullName evidence="4">Alkaline shock response membrane anchor protein AmaP</fullName>
    </recommendedName>
</protein>
<keyword evidence="3" id="KW-1185">Reference proteome</keyword>
<gene>
    <name evidence="2" type="ORF">MANY_53930</name>
</gene>
<dbReference type="AlphaFoldDB" id="A0A6N4WDF0"/>
<dbReference type="Proteomes" id="UP000467249">
    <property type="component" value="Chromosome"/>
</dbReference>
<dbReference type="EMBL" id="AP022620">
    <property type="protein sequence ID" value="BBZ80056.1"/>
    <property type="molecule type" value="Genomic_DNA"/>
</dbReference>
<feature type="transmembrane region" description="Helical" evidence="1">
    <location>
        <begin position="54"/>
        <end position="75"/>
    </location>
</feature>
<dbReference type="KEGG" id="many:MANY_53930"/>
<dbReference type="RefSeq" id="WP_163807351.1">
    <property type="nucleotide sequence ID" value="NZ_AP022620.1"/>
</dbReference>
<proteinExistence type="predicted"/>
<keyword evidence="1" id="KW-1133">Transmembrane helix</keyword>
<keyword evidence="1" id="KW-0472">Membrane</keyword>
<reference evidence="2 3" key="1">
    <citation type="journal article" date="2019" name="Emerg. Microbes Infect.">
        <title>Comprehensive subspecies identification of 175 nontuberculous mycobacteria species based on 7547 genomic profiles.</title>
        <authorList>
            <person name="Matsumoto Y."/>
            <person name="Kinjo T."/>
            <person name="Motooka D."/>
            <person name="Nabeya D."/>
            <person name="Jung N."/>
            <person name="Uechi K."/>
            <person name="Horii T."/>
            <person name="Iida T."/>
            <person name="Fujita J."/>
            <person name="Nakamura S."/>
        </authorList>
    </citation>
    <scope>NUCLEOTIDE SEQUENCE [LARGE SCALE GENOMIC DNA]</scope>
    <source>
        <strain evidence="2 3">JCM 30275</strain>
    </source>
</reference>
<evidence type="ECO:0000313" key="3">
    <source>
        <dbReference type="Proteomes" id="UP000467249"/>
    </source>
</evidence>
<sequence>MRSTELFDRTATLLAGVTLAAAGAASVIWAAHRIVRLPDHIDTTPALTAASTPWWPWSLAAVGGLLLIFGFLWLLSHLPTRRNPLIQVAGELDCGTIRIDLDSIAAAAAAELEEQPGVDSARARTLTDRGTRTVDLTVTLAHPAVLPATLDAITATCAQIATATGDPAIATRTTVRFGKSDRRPRVPA</sequence>
<organism evidence="2 3">
    <name type="scientific">Mycolicibacterium anyangense</name>
    <dbReference type="NCBI Taxonomy" id="1431246"/>
    <lineage>
        <taxon>Bacteria</taxon>
        <taxon>Bacillati</taxon>
        <taxon>Actinomycetota</taxon>
        <taxon>Actinomycetes</taxon>
        <taxon>Mycobacteriales</taxon>
        <taxon>Mycobacteriaceae</taxon>
        <taxon>Mycolicibacterium</taxon>
    </lineage>
</organism>